<evidence type="ECO:0000313" key="1">
    <source>
        <dbReference type="EMBL" id="GAH87029.1"/>
    </source>
</evidence>
<protein>
    <submittedName>
        <fullName evidence="1">Uncharacterized protein</fullName>
    </submittedName>
</protein>
<dbReference type="Gene3D" id="1.20.120.1490">
    <property type="match status" value="1"/>
</dbReference>
<sequence>QYLRDNDPSEMGHAGDFLGSAAMNTLYNLTPEQRAELVALAESQVASINEYGYMRFALIDAFNRLLEGDLPAGTTELNEEAVKAYSAELYRLDGEISFDRAELMGNILNNLSAEQKAYFDAMVGKGMLEWPNVEEPSDVRSLDRDVKVAVMTYAADMFSWYAGSLEADVYFCPERHGTYFGSFYLKDIHAMSDSSYAIPTDLTGNMGEAMLETLAPDQAQLITGLVDIQKPSLLGIVDIREQISIELRK</sequence>
<gene>
    <name evidence="1" type="ORF">S03H2_58199</name>
</gene>
<feature type="non-terminal residue" evidence="1">
    <location>
        <position position="249"/>
    </location>
</feature>
<name>X1K9Y9_9ZZZZ</name>
<proteinExistence type="predicted"/>
<accession>X1K9Y9</accession>
<dbReference type="AlphaFoldDB" id="X1K9Y9"/>
<comment type="caution">
    <text evidence="1">The sequence shown here is derived from an EMBL/GenBank/DDBJ whole genome shotgun (WGS) entry which is preliminary data.</text>
</comment>
<organism evidence="1">
    <name type="scientific">marine sediment metagenome</name>
    <dbReference type="NCBI Taxonomy" id="412755"/>
    <lineage>
        <taxon>unclassified sequences</taxon>
        <taxon>metagenomes</taxon>
        <taxon>ecological metagenomes</taxon>
    </lineage>
</organism>
<feature type="non-terminal residue" evidence="1">
    <location>
        <position position="1"/>
    </location>
</feature>
<dbReference type="EMBL" id="BARU01037334">
    <property type="protein sequence ID" value="GAH87029.1"/>
    <property type="molecule type" value="Genomic_DNA"/>
</dbReference>
<reference evidence="1" key="1">
    <citation type="journal article" date="2014" name="Front. Microbiol.">
        <title>High frequency of phylogenetically diverse reductive dehalogenase-homologous genes in deep subseafloor sedimentary metagenomes.</title>
        <authorList>
            <person name="Kawai M."/>
            <person name="Futagami T."/>
            <person name="Toyoda A."/>
            <person name="Takaki Y."/>
            <person name="Nishi S."/>
            <person name="Hori S."/>
            <person name="Arai W."/>
            <person name="Tsubouchi T."/>
            <person name="Morono Y."/>
            <person name="Uchiyama I."/>
            <person name="Ito T."/>
            <person name="Fujiyama A."/>
            <person name="Inagaki F."/>
            <person name="Takami H."/>
        </authorList>
    </citation>
    <scope>NUCLEOTIDE SEQUENCE</scope>
    <source>
        <strain evidence="1">Expedition CK06-06</strain>
    </source>
</reference>